<accession>A0A9Y2L1L9</accession>
<dbReference type="KEGG" id="ppso:QPJ95_22425"/>
<reference evidence="1 2" key="1">
    <citation type="submission" date="2023-06" db="EMBL/GenBank/DDBJ databases">
        <title>Parasedimentitalea psychrophila sp. nov., a psychrophilic bacterium isolated from deep-sea sediment.</title>
        <authorList>
            <person name="Li A."/>
        </authorList>
    </citation>
    <scope>NUCLEOTIDE SEQUENCE [LARGE SCALE GENOMIC DNA]</scope>
    <source>
        <strain evidence="1 2">QS115</strain>
    </source>
</reference>
<dbReference type="AlphaFoldDB" id="A0A9Y2L1L9"/>
<dbReference type="Proteomes" id="UP001238334">
    <property type="component" value="Chromosome"/>
</dbReference>
<evidence type="ECO:0000313" key="1">
    <source>
        <dbReference type="EMBL" id="WIY25204.1"/>
    </source>
</evidence>
<dbReference type="EMBL" id="CP127247">
    <property type="protein sequence ID" value="WIY25204.1"/>
    <property type="molecule type" value="Genomic_DNA"/>
</dbReference>
<dbReference type="RefSeq" id="WP_270921029.1">
    <property type="nucleotide sequence ID" value="NZ_CP127247.1"/>
</dbReference>
<protein>
    <submittedName>
        <fullName evidence="1">Uncharacterized protein</fullName>
    </submittedName>
</protein>
<proteinExistence type="predicted"/>
<sequence>MAKAIHGGPDLSPGQKVVITAFDDIPEHSFEISEVFDDCVGGYSLSGPLAGEYGEPDFSMILRVIQD</sequence>
<evidence type="ECO:0000313" key="2">
    <source>
        <dbReference type="Proteomes" id="UP001238334"/>
    </source>
</evidence>
<gene>
    <name evidence="1" type="ORF">QPJ95_22425</name>
</gene>
<keyword evidence="2" id="KW-1185">Reference proteome</keyword>
<organism evidence="1 2">
    <name type="scientific">Parasedimentitalea psychrophila</name>
    <dbReference type="NCBI Taxonomy" id="2997337"/>
    <lineage>
        <taxon>Bacteria</taxon>
        <taxon>Pseudomonadati</taxon>
        <taxon>Pseudomonadota</taxon>
        <taxon>Alphaproteobacteria</taxon>
        <taxon>Rhodobacterales</taxon>
        <taxon>Paracoccaceae</taxon>
        <taxon>Parasedimentitalea</taxon>
    </lineage>
</organism>
<name>A0A9Y2L1L9_9RHOB</name>